<dbReference type="Gene3D" id="1.20.1530.20">
    <property type="match status" value="1"/>
</dbReference>
<dbReference type="InterPro" id="IPR045158">
    <property type="entry name" value="KEA4/5/6-like"/>
</dbReference>
<keyword evidence="4 9" id="KW-0812">Transmembrane</keyword>
<proteinExistence type="predicted"/>
<evidence type="ECO:0000256" key="2">
    <source>
        <dbReference type="ARBA" id="ARBA00022448"/>
    </source>
</evidence>
<keyword evidence="7" id="KW-0406">Ion transport</keyword>
<feature type="transmembrane region" description="Helical" evidence="9">
    <location>
        <begin position="533"/>
        <end position="552"/>
    </location>
</feature>
<evidence type="ECO:0000256" key="5">
    <source>
        <dbReference type="ARBA" id="ARBA00022729"/>
    </source>
</evidence>
<evidence type="ECO:0000256" key="6">
    <source>
        <dbReference type="ARBA" id="ARBA00022989"/>
    </source>
</evidence>
<comment type="caution">
    <text evidence="11">The sequence shown here is derived from an EMBL/GenBank/DDBJ whole genome shotgun (WGS) entry which is preliminary data.</text>
</comment>
<dbReference type="AlphaFoldDB" id="A0A397TSQ8"/>
<dbReference type="GO" id="GO:0015386">
    <property type="term" value="F:potassium:proton antiporter activity"/>
    <property type="evidence" value="ECO:0007669"/>
    <property type="project" value="InterPro"/>
</dbReference>
<evidence type="ECO:0000256" key="9">
    <source>
        <dbReference type="SAM" id="Phobius"/>
    </source>
</evidence>
<feature type="transmembrane region" description="Helical" evidence="9">
    <location>
        <begin position="6"/>
        <end position="24"/>
    </location>
</feature>
<accession>A0A397TSQ8</accession>
<dbReference type="EMBL" id="QKYT01000020">
    <property type="protein sequence ID" value="RIA98111.1"/>
    <property type="molecule type" value="Genomic_DNA"/>
</dbReference>
<feature type="domain" description="Cation/H+ exchanger transmembrane" evidence="10">
    <location>
        <begin position="283"/>
        <end position="636"/>
    </location>
</feature>
<evidence type="ECO:0000259" key="10">
    <source>
        <dbReference type="Pfam" id="PF00999"/>
    </source>
</evidence>
<feature type="transmembrane region" description="Helical" evidence="9">
    <location>
        <begin position="438"/>
        <end position="460"/>
    </location>
</feature>
<feature type="transmembrane region" description="Helical" evidence="9">
    <location>
        <begin position="326"/>
        <end position="345"/>
    </location>
</feature>
<keyword evidence="8 9" id="KW-0472">Membrane</keyword>
<dbReference type="Pfam" id="PF00999">
    <property type="entry name" value="Na_H_Exchanger"/>
    <property type="match status" value="1"/>
</dbReference>
<evidence type="ECO:0000256" key="7">
    <source>
        <dbReference type="ARBA" id="ARBA00023065"/>
    </source>
</evidence>
<dbReference type="GO" id="GO:0016020">
    <property type="term" value="C:membrane"/>
    <property type="evidence" value="ECO:0007669"/>
    <property type="project" value="UniProtKB-SubCell"/>
</dbReference>
<keyword evidence="3" id="KW-0050">Antiport</keyword>
<name>A0A397TSQ8_9GLOM</name>
<dbReference type="OrthoDB" id="1654420at2759"/>
<dbReference type="PANTHER" id="PTHR16254:SF14">
    <property type="entry name" value="TRANSMEMBRANE AND COILED-COIL DOMAIN-CONTAINING PROTEIN 3"/>
    <property type="match status" value="1"/>
</dbReference>
<evidence type="ECO:0000256" key="8">
    <source>
        <dbReference type="ARBA" id="ARBA00023136"/>
    </source>
</evidence>
<sequence length="665" mass="74240">MLPSLIPFRYINILFLSWLILFYFSDSVICIDENEQGINSSNIAHVCTSTEYQNKYQNYIKKETLRKKATSEEDELSEPERQEQLEQINLEVSRVTALRTLTFGLLNIFDKIIDERNTNDSLSQSDYQKAILDLISAFHHAVLKMNDTTFLEQIWSQYHVHTKHNKTDTHVFIHAKENMASELVDDVLQEVSNSADRLEETMSRRKFDGISNLRGSLETVVKLEEDDEQTDWNNEDEPRRRGHVKAITIVDADNNEYVLTRPNDLTMFYEDARLIQDIIFIIVASFTFGWAFNGIGLPAFLGYIIAGAVLGPAGYNVIQELIQTETLSQFGVVFIVFMLGLEFSFDKLRSMWRFALGSASLIFTTTLGFFTLAGFIVGASVNESIFIGACVSLSSTAVVERLQCPELKPLYGLLVMQDMLFGVLLAALPALSKSGVDVILAIGHLFFSLIVFITFSVAIANIPVGLLLNAVRGSHNRELFLLGSISMCLLMSQVSFILGLGVEIGCFMAGVLIHYRRSIFESSISAVEPVRDLFSCLFFACIGLHIYPSFLINEAPLLFTLTAGAVGFKFVTSTITLMICDHSLDRSSTMAIGISQISEFTFVLGSKAKSFGIISREVYYLLLTVTSLSLMVTPILWNILFRNNRKDIGGGFGLSGRNGGIIGSR</sequence>
<evidence type="ECO:0000256" key="4">
    <source>
        <dbReference type="ARBA" id="ARBA00022692"/>
    </source>
</evidence>
<reference evidence="11 12" key="1">
    <citation type="submission" date="2018-06" db="EMBL/GenBank/DDBJ databases">
        <title>Comparative genomics reveals the genomic features of Rhizophagus irregularis, R. cerebriforme, R. diaphanum and Gigaspora rosea, and their symbiotic lifestyle signature.</title>
        <authorList>
            <person name="Morin E."/>
            <person name="San Clemente H."/>
            <person name="Chen E.C.H."/>
            <person name="De La Providencia I."/>
            <person name="Hainaut M."/>
            <person name="Kuo A."/>
            <person name="Kohler A."/>
            <person name="Murat C."/>
            <person name="Tang N."/>
            <person name="Roy S."/>
            <person name="Loubradou J."/>
            <person name="Henrissat B."/>
            <person name="Grigoriev I.V."/>
            <person name="Corradi N."/>
            <person name="Roux C."/>
            <person name="Martin F.M."/>
        </authorList>
    </citation>
    <scope>NUCLEOTIDE SEQUENCE [LARGE SCALE GENOMIC DNA]</scope>
    <source>
        <strain evidence="11 12">DAOM 227022</strain>
    </source>
</reference>
<evidence type="ECO:0000313" key="11">
    <source>
        <dbReference type="EMBL" id="RIA98111.1"/>
    </source>
</evidence>
<protein>
    <submittedName>
        <fullName evidence="11">Sodium/hydrogen exchanger family-domain-containing protein</fullName>
    </submittedName>
</protein>
<dbReference type="Proteomes" id="UP000265703">
    <property type="component" value="Unassembled WGS sequence"/>
</dbReference>
<comment type="subcellular location">
    <subcellularLocation>
        <location evidence="1">Membrane</location>
        <topology evidence="1">Multi-pass membrane protein</topology>
    </subcellularLocation>
</comment>
<feature type="transmembrane region" description="Helical" evidence="9">
    <location>
        <begin position="618"/>
        <end position="637"/>
    </location>
</feature>
<keyword evidence="5" id="KW-0732">Signal</keyword>
<dbReference type="InterPro" id="IPR006153">
    <property type="entry name" value="Cation/H_exchanger_TM"/>
</dbReference>
<gene>
    <name evidence="11" type="ORF">C1645_706511</name>
</gene>
<feature type="transmembrane region" description="Helical" evidence="9">
    <location>
        <begin position="278"/>
        <end position="306"/>
    </location>
</feature>
<evidence type="ECO:0000256" key="3">
    <source>
        <dbReference type="ARBA" id="ARBA00022449"/>
    </source>
</evidence>
<dbReference type="PANTHER" id="PTHR16254">
    <property type="entry name" value="POTASSIUM/PROTON ANTIPORTER-RELATED"/>
    <property type="match status" value="1"/>
</dbReference>
<organism evidence="11 12">
    <name type="scientific">Glomus cerebriforme</name>
    <dbReference type="NCBI Taxonomy" id="658196"/>
    <lineage>
        <taxon>Eukaryota</taxon>
        <taxon>Fungi</taxon>
        <taxon>Fungi incertae sedis</taxon>
        <taxon>Mucoromycota</taxon>
        <taxon>Glomeromycotina</taxon>
        <taxon>Glomeromycetes</taxon>
        <taxon>Glomerales</taxon>
        <taxon>Glomeraceae</taxon>
        <taxon>Glomus</taxon>
    </lineage>
</organism>
<keyword evidence="12" id="KW-1185">Reference proteome</keyword>
<keyword evidence="2" id="KW-0813">Transport</keyword>
<evidence type="ECO:0000313" key="12">
    <source>
        <dbReference type="Proteomes" id="UP000265703"/>
    </source>
</evidence>
<feature type="transmembrane region" description="Helical" evidence="9">
    <location>
        <begin position="410"/>
        <end position="431"/>
    </location>
</feature>
<evidence type="ECO:0000256" key="1">
    <source>
        <dbReference type="ARBA" id="ARBA00004141"/>
    </source>
</evidence>
<keyword evidence="6 9" id="KW-1133">Transmembrane helix</keyword>
<feature type="transmembrane region" description="Helical" evidence="9">
    <location>
        <begin position="480"/>
        <end position="513"/>
    </location>
</feature>
<feature type="transmembrane region" description="Helical" evidence="9">
    <location>
        <begin position="354"/>
        <end position="377"/>
    </location>
</feature>
<feature type="transmembrane region" description="Helical" evidence="9">
    <location>
        <begin position="558"/>
        <end position="580"/>
    </location>
</feature>
<dbReference type="InterPro" id="IPR038770">
    <property type="entry name" value="Na+/solute_symporter_sf"/>
</dbReference>